<dbReference type="VEuPathDB" id="FungiDB:HMPREF1541_06175"/>
<dbReference type="EMBL" id="KB822721">
    <property type="protein sequence ID" value="ETN39948.1"/>
    <property type="molecule type" value="Genomic_DNA"/>
</dbReference>
<evidence type="ECO:0000313" key="3">
    <source>
        <dbReference type="EMBL" id="ETN39948.1"/>
    </source>
</evidence>
<feature type="region of interest" description="Disordered" evidence="1">
    <location>
        <begin position="69"/>
        <end position="123"/>
    </location>
</feature>
<protein>
    <submittedName>
        <fullName evidence="3">Uncharacterized protein</fullName>
    </submittedName>
</protein>
<evidence type="ECO:0000256" key="1">
    <source>
        <dbReference type="SAM" id="MobiDB-lite"/>
    </source>
</evidence>
<feature type="transmembrane region" description="Helical" evidence="2">
    <location>
        <begin position="6"/>
        <end position="30"/>
    </location>
</feature>
<feature type="compositionally biased region" description="Basic and acidic residues" evidence="1">
    <location>
        <begin position="103"/>
        <end position="123"/>
    </location>
</feature>
<dbReference type="OrthoDB" id="10482906at2759"/>
<accession>W2RW16</accession>
<feature type="compositionally biased region" description="Basic and acidic residues" evidence="1">
    <location>
        <begin position="71"/>
        <end position="83"/>
    </location>
</feature>
<keyword evidence="2" id="KW-0812">Transmembrane</keyword>
<keyword evidence="2" id="KW-1133">Transmembrane helix</keyword>
<keyword evidence="2" id="KW-0472">Membrane</keyword>
<proteinExistence type="predicted"/>
<sequence>MGWTPDVIAGVTIAVVFAVVGWGGSAYCWWHKKHVPQGEISTVDKWLTKTGTTGAGVAGMQAGYAAPIEMQRPRQRDPERDAGVVEGVDTMGAPQVPPPVYEPQDRHRDTRHPEEVPAYQERT</sequence>
<dbReference type="RefSeq" id="XP_008718733.1">
    <property type="nucleotide sequence ID" value="XM_008720511.1"/>
</dbReference>
<name>W2RW16_CYPE1</name>
<dbReference type="InParanoid" id="W2RW16"/>
<keyword evidence="4" id="KW-1185">Reference proteome</keyword>
<gene>
    <name evidence="3" type="ORF">HMPREF1541_06175</name>
</gene>
<organism evidence="3 4">
    <name type="scientific">Cyphellophora europaea (strain CBS 101466)</name>
    <name type="common">Phialophora europaea</name>
    <dbReference type="NCBI Taxonomy" id="1220924"/>
    <lineage>
        <taxon>Eukaryota</taxon>
        <taxon>Fungi</taxon>
        <taxon>Dikarya</taxon>
        <taxon>Ascomycota</taxon>
        <taxon>Pezizomycotina</taxon>
        <taxon>Eurotiomycetes</taxon>
        <taxon>Chaetothyriomycetidae</taxon>
        <taxon>Chaetothyriales</taxon>
        <taxon>Cyphellophoraceae</taxon>
        <taxon>Cyphellophora</taxon>
    </lineage>
</organism>
<dbReference type="Proteomes" id="UP000030752">
    <property type="component" value="Unassembled WGS sequence"/>
</dbReference>
<dbReference type="AlphaFoldDB" id="W2RW16"/>
<dbReference type="HOGENOM" id="CLU_2015185_0_0_1"/>
<evidence type="ECO:0000313" key="4">
    <source>
        <dbReference type="Proteomes" id="UP000030752"/>
    </source>
</evidence>
<evidence type="ECO:0000256" key="2">
    <source>
        <dbReference type="SAM" id="Phobius"/>
    </source>
</evidence>
<dbReference type="GeneID" id="19973514"/>
<reference evidence="3 4" key="1">
    <citation type="submission" date="2013-03" db="EMBL/GenBank/DDBJ databases">
        <title>The Genome Sequence of Phialophora europaea CBS 101466.</title>
        <authorList>
            <consortium name="The Broad Institute Genomics Platform"/>
            <person name="Cuomo C."/>
            <person name="de Hoog S."/>
            <person name="Gorbushina A."/>
            <person name="Walker B."/>
            <person name="Young S.K."/>
            <person name="Zeng Q."/>
            <person name="Gargeya S."/>
            <person name="Fitzgerald M."/>
            <person name="Haas B."/>
            <person name="Abouelleil A."/>
            <person name="Allen A.W."/>
            <person name="Alvarado L."/>
            <person name="Arachchi H.M."/>
            <person name="Berlin A.M."/>
            <person name="Chapman S.B."/>
            <person name="Gainer-Dewar J."/>
            <person name="Goldberg J."/>
            <person name="Griggs A."/>
            <person name="Gujja S."/>
            <person name="Hansen M."/>
            <person name="Howarth C."/>
            <person name="Imamovic A."/>
            <person name="Ireland A."/>
            <person name="Larimer J."/>
            <person name="McCowan C."/>
            <person name="Murphy C."/>
            <person name="Pearson M."/>
            <person name="Poon T.W."/>
            <person name="Priest M."/>
            <person name="Roberts A."/>
            <person name="Saif S."/>
            <person name="Shea T."/>
            <person name="Sisk P."/>
            <person name="Sykes S."/>
            <person name="Wortman J."/>
            <person name="Nusbaum C."/>
            <person name="Birren B."/>
        </authorList>
    </citation>
    <scope>NUCLEOTIDE SEQUENCE [LARGE SCALE GENOMIC DNA]</scope>
    <source>
        <strain evidence="3 4">CBS 101466</strain>
    </source>
</reference>